<keyword evidence="2" id="KW-0808">Transferase</keyword>
<accession>A0ABY7ZY27</accession>
<feature type="domain" description="Glycosyltransferase subfamily 4-like N-terminal" evidence="4">
    <location>
        <begin position="155"/>
        <end position="280"/>
    </location>
</feature>
<feature type="domain" description="Glycosyl transferase family 1" evidence="3">
    <location>
        <begin position="296"/>
        <end position="463"/>
    </location>
</feature>
<proteinExistence type="predicted"/>
<keyword evidence="1" id="KW-0328">Glycosyltransferase</keyword>
<dbReference type="InterPro" id="IPR001296">
    <property type="entry name" value="Glyco_trans_1"/>
</dbReference>
<protein>
    <submittedName>
        <fullName evidence="5">Glycosyltransferase</fullName>
    </submittedName>
</protein>
<evidence type="ECO:0000313" key="6">
    <source>
        <dbReference type="Proteomes" id="UP001219605"/>
    </source>
</evidence>
<name>A0ABY7ZY27_9ACTN</name>
<evidence type="ECO:0000313" key="5">
    <source>
        <dbReference type="EMBL" id="WDZ87810.1"/>
    </source>
</evidence>
<dbReference type="Pfam" id="PF00534">
    <property type="entry name" value="Glycos_transf_1"/>
    <property type="match status" value="1"/>
</dbReference>
<dbReference type="PANTHER" id="PTHR12526">
    <property type="entry name" value="GLYCOSYLTRANSFERASE"/>
    <property type="match status" value="1"/>
</dbReference>
<evidence type="ECO:0000259" key="4">
    <source>
        <dbReference type="Pfam" id="PF13439"/>
    </source>
</evidence>
<dbReference type="EMBL" id="CP118615">
    <property type="protein sequence ID" value="WDZ87810.1"/>
    <property type="molecule type" value="Genomic_DNA"/>
</dbReference>
<keyword evidence="6" id="KW-1185">Reference proteome</keyword>
<evidence type="ECO:0000256" key="1">
    <source>
        <dbReference type="ARBA" id="ARBA00022676"/>
    </source>
</evidence>
<dbReference type="InterPro" id="IPR028098">
    <property type="entry name" value="Glyco_trans_4-like_N"/>
</dbReference>
<reference evidence="5 6" key="1">
    <citation type="submission" date="2023-02" db="EMBL/GenBank/DDBJ databases">
        <authorList>
            <person name="Mo P."/>
        </authorList>
    </citation>
    <scope>NUCLEOTIDE SEQUENCE [LARGE SCALE GENOMIC DNA]</scope>
    <source>
        <strain evidence="5 6">HUAS 3</strain>
    </source>
</reference>
<dbReference type="Proteomes" id="UP001219605">
    <property type="component" value="Chromosome"/>
</dbReference>
<evidence type="ECO:0000259" key="3">
    <source>
        <dbReference type="Pfam" id="PF00534"/>
    </source>
</evidence>
<dbReference type="SUPFAM" id="SSF53756">
    <property type="entry name" value="UDP-Glycosyltransferase/glycogen phosphorylase"/>
    <property type="match status" value="2"/>
</dbReference>
<dbReference type="Gene3D" id="3.40.50.2000">
    <property type="entry name" value="Glycogen Phosphorylase B"/>
    <property type="match status" value="3"/>
</dbReference>
<dbReference type="Pfam" id="PF13439">
    <property type="entry name" value="Glyco_transf_4"/>
    <property type="match status" value="1"/>
</dbReference>
<sequence>MAPSARRPRLAVIVANGITGDSRVQKIAIAAARDGWDVTLIGAGGTRVKRTRMGPIEVVRLPVRSHMRQELTGHPLRRKVTQFGISDKQALARRRAIHQAWVRQVTAEIGWLRGDQRQSGARKLLSLPPSRALGAVVRVRRAAHKFRERAFGWEQAQAKNPKPTGNWRRDWPQLLDLDLAFGPFIEELKPDLIHANDITMINTAALSVARMRARGEKVAWIYDAHEYVPGVDWPKPEMSTAFPGVEREYIRRADAVVTVSPEIAERLRADYKLPEPPLVVRNTPIRESVGALSDRPSVRAAAGVGEDVPLLVYSGWLSAERGLGTAVNALTDLPGFHLAIVSGRTSPELEFLLNRAEEIGVRDRIHVVPYVAQHAVPDYLSTADLGLICSKRTLNYELSLPTKLAEYLHAGIPVVASDVKTLGEFVSRHQVGTVFRSDDHASFVAAVGQAMAGRDELRARIVEPILRELSWEEQSAGLMRLYRQVAAVAPAEPRPEVPWTVEEHAGPPPVDTTVADRPLDAWRPLGQTRVRLGLGPANYAGQAAAFAQAICQSNPDVSAEVVMRKGPTTFVFPADVYLDLSRINDVDFQVEQVQRIVGRYTHLVVDAFLPVFGYLNGDNIEGDLPALRRANIKVALLAHGSEIRHPGRHLERHEFSLFRDAPEGVAERLTKRAERNRRVAEESGLPLFVTTPDLLEDLPTATWAPQVVDVASWASDHPVMERPRPVVLHAPSARWTKGTDRILPTLQELHDKRAIELKLVEGVPWEEMRELVRTADIVLDQFATGAYGTFAVEAMAAGRPVVAFLNEAMHARFGAHPPIVNATPGSLRKAIESLLDDRDRAAGIGAASVRYARDVHDGRRTASVFEDFLT</sequence>
<organism evidence="5 6">
    <name type="scientific">Micromonospora cathayae</name>
    <dbReference type="NCBI Taxonomy" id="3028804"/>
    <lineage>
        <taxon>Bacteria</taxon>
        <taxon>Bacillati</taxon>
        <taxon>Actinomycetota</taxon>
        <taxon>Actinomycetes</taxon>
        <taxon>Micromonosporales</taxon>
        <taxon>Micromonosporaceae</taxon>
        <taxon>Micromonospora</taxon>
    </lineage>
</organism>
<evidence type="ECO:0000256" key="2">
    <source>
        <dbReference type="ARBA" id="ARBA00022679"/>
    </source>
</evidence>
<gene>
    <name evidence="5" type="ORF">PVK37_16080</name>
</gene>
<dbReference type="CDD" id="cd03801">
    <property type="entry name" value="GT4_PimA-like"/>
    <property type="match status" value="1"/>
</dbReference>
<dbReference type="RefSeq" id="WP_275034820.1">
    <property type="nucleotide sequence ID" value="NZ_CP118615.1"/>
</dbReference>